<dbReference type="GO" id="GO:0006281">
    <property type="term" value="P:DNA repair"/>
    <property type="evidence" value="ECO:0007669"/>
    <property type="project" value="UniProtKB-KW"/>
</dbReference>
<dbReference type="EMBL" id="CP012700">
    <property type="protein sequence ID" value="ALH79902.1"/>
    <property type="molecule type" value="Genomic_DNA"/>
</dbReference>
<sequence>MLTTFSEIEFDKLVDDVSACRKCARMEGCVRVLSWANGSIEAPLMFIGEAPGRLGADRTAIPFHGDKSGDNFEKLLDTAGISRKDIFVTNAVLCNPKDEKGNNSPPAKREIENCVDNLQRQIELIKPALVMTLGGVALEATRIIEHHDLTLRDSVRTSNKWNSRLLLPLYHPGARAMIHRSFHNQVSDYYFVGETLKRLGNKKRRASTSIRDDNSWNVVAKVLKIHGSISLFRLHKILYLIDNLAAARLGGPITRFFYIRQKDGPYCVDLGGRWYSRFPDSLEATKSAMPILTWRTRGLFDEEEHQVSDEALALIREVANQTEMLNEGQLKTKVYLTEPMKRYLKMEKQGFSSLNMRLL</sequence>
<feature type="domain" description="Uracil-DNA glycosylase-like" evidence="8">
    <location>
        <begin position="35"/>
        <end position="191"/>
    </location>
</feature>
<organism evidence="9 10">
    <name type="scientific">Sphingopyxis macrogoltabida</name>
    <name type="common">Sphingomonas macrogoltabidus</name>
    <dbReference type="NCBI Taxonomy" id="33050"/>
    <lineage>
        <taxon>Bacteria</taxon>
        <taxon>Pseudomonadati</taxon>
        <taxon>Pseudomonadota</taxon>
        <taxon>Alphaproteobacteria</taxon>
        <taxon>Sphingomonadales</taxon>
        <taxon>Sphingomonadaceae</taxon>
        <taxon>Sphingopyxis</taxon>
    </lineage>
</organism>
<dbReference type="GO" id="GO:0097506">
    <property type="term" value="F:deaminated base DNA N-glycosylase activity"/>
    <property type="evidence" value="ECO:0007669"/>
    <property type="project" value="UniProtKB-ARBA"/>
</dbReference>
<dbReference type="Pfam" id="PF03167">
    <property type="entry name" value="UDG"/>
    <property type="match status" value="1"/>
</dbReference>
<dbReference type="Gene3D" id="3.40.470.10">
    <property type="entry name" value="Uracil-DNA glycosylase-like domain"/>
    <property type="match status" value="1"/>
</dbReference>
<keyword evidence="7" id="KW-0234">DNA repair</keyword>
<dbReference type="KEGG" id="smag:AN936_05850"/>
<evidence type="ECO:0000256" key="5">
    <source>
        <dbReference type="ARBA" id="ARBA00023004"/>
    </source>
</evidence>
<gene>
    <name evidence="9" type="ORF">AN936_05850</name>
</gene>
<evidence type="ECO:0000256" key="3">
    <source>
        <dbReference type="ARBA" id="ARBA00022763"/>
    </source>
</evidence>
<reference evidence="9 10" key="1">
    <citation type="journal article" date="2015" name="Genome Announc.">
        <title>Complete Genome Sequence of Polypropylene Glycol- and Polyethylene Glycol-Degrading Sphingopyxis macrogoltabida Strain EY-1.</title>
        <authorList>
            <person name="Ohtsubo Y."/>
            <person name="Nagata Y."/>
            <person name="Numata M."/>
            <person name="Tsuchikane K."/>
            <person name="Hosoyama A."/>
            <person name="Yamazoe A."/>
            <person name="Tsuda M."/>
            <person name="Fujita N."/>
            <person name="Kawai F."/>
        </authorList>
    </citation>
    <scope>NUCLEOTIDE SEQUENCE [LARGE SCALE GENOMIC DNA]</scope>
    <source>
        <strain evidence="9 10">EY-1</strain>
    </source>
</reference>
<dbReference type="AlphaFoldDB" id="A0A0N9U4B1"/>
<keyword evidence="4" id="KW-0378">Hydrolase</keyword>
<evidence type="ECO:0000313" key="9">
    <source>
        <dbReference type="EMBL" id="ALH79902.1"/>
    </source>
</evidence>
<dbReference type="RefSeq" id="WP_054590135.1">
    <property type="nucleotide sequence ID" value="NZ_CP012700.1"/>
</dbReference>
<accession>A0A0N9U4B1</accession>
<dbReference type="SUPFAM" id="SSF52141">
    <property type="entry name" value="Uracil-DNA glycosylase-like"/>
    <property type="match status" value="1"/>
</dbReference>
<keyword evidence="2" id="KW-0479">Metal-binding</keyword>
<dbReference type="GO" id="GO:0051539">
    <property type="term" value="F:4 iron, 4 sulfur cluster binding"/>
    <property type="evidence" value="ECO:0007669"/>
    <property type="project" value="UniProtKB-KW"/>
</dbReference>
<evidence type="ECO:0000313" key="10">
    <source>
        <dbReference type="Proteomes" id="UP000058074"/>
    </source>
</evidence>
<dbReference type="PANTHER" id="PTHR33693">
    <property type="entry name" value="TYPE-5 URACIL-DNA GLYCOSYLASE"/>
    <property type="match status" value="1"/>
</dbReference>
<dbReference type="GO" id="GO:0046872">
    <property type="term" value="F:metal ion binding"/>
    <property type="evidence" value="ECO:0007669"/>
    <property type="project" value="UniProtKB-KW"/>
</dbReference>
<evidence type="ECO:0000256" key="7">
    <source>
        <dbReference type="ARBA" id="ARBA00023204"/>
    </source>
</evidence>
<evidence type="ECO:0000256" key="4">
    <source>
        <dbReference type="ARBA" id="ARBA00022801"/>
    </source>
</evidence>
<dbReference type="Proteomes" id="UP000058074">
    <property type="component" value="Chromosome"/>
</dbReference>
<dbReference type="SMART" id="SM00987">
    <property type="entry name" value="UreE_C"/>
    <property type="match status" value="1"/>
</dbReference>
<dbReference type="InterPro" id="IPR005122">
    <property type="entry name" value="Uracil-DNA_glycosylase-like"/>
</dbReference>
<keyword evidence="5" id="KW-0408">Iron</keyword>
<evidence type="ECO:0000259" key="8">
    <source>
        <dbReference type="SMART" id="SM00986"/>
    </source>
</evidence>
<keyword evidence="1" id="KW-0004">4Fe-4S</keyword>
<protein>
    <recommendedName>
        <fullName evidence="8">Uracil-DNA glycosylase-like domain-containing protein</fullName>
    </recommendedName>
</protein>
<evidence type="ECO:0000256" key="2">
    <source>
        <dbReference type="ARBA" id="ARBA00022723"/>
    </source>
</evidence>
<keyword evidence="3" id="KW-0227">DNA damage</keyword>
<dbReference type="InterPro" id="IPR036895">
    <property type="entry name" value="Uracil-DNA_glycosylase-like_sf"/>
</dbReference>
<dbReference type="SMART" id="SM00986">
    <property type="entry name" value="UDG"/>
    <property type="match status" value="1"/>
</dbReference>
<dbReference type="PATRIC" id="fig|33050.5.peg.1220"/>
<proteinExistence type="predicted"/>
<evidence type="ECO:0000256" key="1">
    <source>
        <dbReference type="ARBA" id="ARBA00022485"/>
    </source>
</evidence>
<evidence type="ECO:0000256" key="6">
    <source>
        <dbReference type="ARBA" id="ARBA00023014"/>
    </source>
</evidence>
<dbReference type="CDD" id="cd10030">
    <property type="entry name" value="UDG-F4_TTUDGA_SPO1dp_like"/>
    <property type="match status" value="1"/>
</dbReference>
<dbReference type="InterPro" id="IPR051536">
    <property type="entry name" value="UDG_Type-4/5"/>
</dbReference>
<name>A0A0N9U4B1_SPHMC</name>
<keyword evidence="6" id="KW-0411">Iron-sulfur</keyword>